<sequence>MEDIRLVCNATGALKAPDSVDWFFDGEPISETNARARSAIKPDTNTRKVIDK</sequence>
<gene>
    <name evidence="2" type="ORF">DPMN_111695</name>
</gene>
<dbReference type="Proteomes" id="UP000828390">
    <property type="component" value="Unassembled WGS sequence"/>
</dbReference>
<dbReference type="InterPro" id="IPR007110">
    <property type="entry name" value="Ig-like_dom"/>
</dbReference>
<reference evidence="2" key="1">
    <citation type="journal article" date="2019" name="bioRxiv">
        <title>The Genome of the Zebra Mussel, Dreissena polymorpha: A Resource for Invasive Species Research.</title>
        <authorList>
            <person name="McCartney M.A."/>
            <person name="Auch B."/>
            <person name="Kono T."/>
            <person name="Mallez S."/>
            <person name="Zhang Y."/>
            <person name="Obille A."/>
            <person name="Becker A."/>
            <person name="Abrahante J.E."/>
            <person name="Garbe J."/>
            <person name="Badalamenti J.P."/>
            <person name="Herman A."/>
            <person name="Mangelson H."/>
            <person name="Liachko I."/>
            <person name="Sullivan S."/>
            <person name="Sone E.D."/>
            <person name="Koren S."/>
            <person name="Silverstein K.A.T."/>
            <person name="Beckman K.B."/>
            <person name="Gohl D.M."/>
        </authorList>
    </citation>
    <scope>NUCLEOTIDE SEQUENCE</scope>
    <source>
        <strain evidence="2">Duluth1</strain>
        <tissue evidence="2">Whole animal</tissue>
    </source>
</reference>
<comment type="caution">
    <text evidence="2">The sequence shown here is derived from an EMBL/GenBank/DDBJ whole genome shotgun (WGS) entry which is preliminary data.</text>
</comment>
<proteinExistence type="predicted"/>
<evidence type="ECO:0000313" key="2">
    <source>
        <dbReference type="EMBL" id="KAH3838287.1"/>
    </source>
</evidence>
<organism evidence="2 3">
    <name type="scientific">Dreissena polymorpha</name>
    <name type="common">Zebra mussel</name>
    <name type="synonym">Mytilus polymorpha</name>
    <dbReference type="NCBI Taxonomy" id="45954"/>
    <lineage>
        <taxon>Eukaryota</taxon>
        <taxon>Metazoa</taxon>
        <taxon>Spiralia</taxon>
        <taxon>Lophotrochozoa</taxon>
        <taxon>Mollusca</taxon>
        <taxon>Bivalvia</taxon>
        <taxon>Autobranchia</taxon>
        <taxon>Heteroconchia</taxon>
        <taxon>Euheterodonta</taxon>
        <taxon>Imparidentia</taxon>
        <taxon>Neoheterodontei</taxon>
        <taxon>Myida</taxon>
        <taxon>Dreissenoidea</taxon>
        <taxon>Dreissenidae</taxon>
        <taxon>Dreissena</taxon>
    </lineage>
</organism>
<reference evidence="2" key="2">
    <citation type="submission" date="2020-11" db="EMBL/GenBank/DDBJ databases">
        <authorList>
            <person name="McCartney M.A."/>
            <person name="Auch B."/>
            <person name="Kono T."/>
            <person name="Mallez S."/>
            <person name="Becker A."/>
            <person name="Gohl D.M."/>
            <person name="Silverstein K.A.T."/>
            <person name="Koren S."/>
            <person name="Bechman K.B."/>
            <person name="Herman A."/>
            <person name="Abrahante J.E."/>
            <person name="Garbe J."/>
        </authorList>
    </citation>
    <scope>NUCLEOTIDE SEQUENCE</scope>
    <source>
        <strain evidence="2">Duluth1</strain>
        <tissue evidence="2">Whole animal</tissue>
    </source>
</reference>
<protein>
    <recommendedName>
        <fullName evidence="1">Ig-like domain-containing protein</fullName>
    </recommendedName>
</protein>
<accession>A0A9D4KFF6</accession>
<name>A0A9D4KFF6_DREPO</name>
<evidence type="ECO:0000313" key="3">
    <source>
        <dbReference type="Proteomes" id="UP000828390"/>
    </source>
</evidence>
<dbReference type="PROSITE" id="PS50835">
    <property type="entry name" value="IG_LIKE"/>
    <property type="match status" value="1"/>
</dbReference>
<keyword evidence="3" id="KW-1185">Reference proteome</keyword>
<dbReference type="EMBL" id="JAIWYP010000004">
    <property type="protein sequence ID" value="KAH3838287.1"/>
    <property type="molecule type" value="Genomic_DNA"/>
</dbReference>
<feature type="domain" description="Ig-like" evidence="1">
    <location>
        <begin position="1"/>
        <end position="52"/>
    </location>
</feature>
<dbReference type="AlphaFoldDB" id="A0A9D4KFF6"/>
<evidence type="ECO:0000259" key="1">
    <source>
        <dbReference type="PROSITE" id="PS50835"/>
    </source>
</evidence>